<evidence type="ECO:0000256" key="7">
    <source>
        <dbReference type="SAM" id="Coils"/>
    </source>
</evidence>
<dbReference type="Pfam" id="PF13639">
    <property type="entry name" value="zf-RING_2"/>
    <property type="match status" value="1"/>
</dbReference>
<dbReference type="SUPFAM" id="SSF57850">
    <property type="entry name" value="RING/U-box"/>
    <property type="match status" value="1"/>
</dbReference>
<evidence type="ECO:0000256" key="2">
    <source>
        <dbReference type="ARBA" id="ARBA00022723"/>
    </source>
</evidence>
<dbReference type="Proteomes" id="UP000239649">
    <property type="component" value="Unassembled WGS sequence"/>
</dbReference>
<feature type="compositionally biased region" description="Low complexity" evidence="8">
    <location>
        <begin position="466"/>
        <end position="482"/>
    </location>
</feature>
<reference evidence="10 11" key="1">
    <citation type="journal article" date="2018" name="Plant J.">
        <title>Genome sequences of Chlorella sorokiniana UTEX 1602 and Micractinium conductrix SAG 241.80: implications to maltose excretion by a green alga.</title>
        <authorList>
            <person name="Arriola M.B."/>
            <person name="Velmurugan N."/>
            <person name="Zhang Y."/>
            <person name="Plunkett M.H."/>
            <person name="Hondzo H."/>
            <person name="Barney B.M."/>
        </authorList>
    </citation>
    <scope>NUCLEOTIDE SEQUENCE [LARGE SCALE GENOMIC DNA]</scope>
    <source>
        <strain evidence="10 11">SAG 241.80</strain>
    </source>
</reference>
<sequence>MPGVQCVICLSADTSTEDWSALKDCGHVFHTHCLAQAMEHNRRCPQCRMDYSSKRKYSAANPAYQRVFFEFSEEPASQPLPPGGAGGGNAHGGGDGGPGAAGGGATAALQLAFMEGQLRDKDRRIQALSTQLTEAEDRGAATERDLALARGGLRERAAELQAKIAELISKHQLIKGLANQVANLETRLKREESRGSLMAVAGDHSLAGGGLAAEVERLVRCGLPPPQDFWERAMSERTSAMVAASSRHSRERAAWERERVDLQAEKADLKEQVLRLKQALAAARQQQQAGGGDAPMDVLAPLPQARAHGGGMRHGVRRLGTTQAASSAAAAAAAAGDDEDPLLQSYDLLGMRQGQLPSTHRLGQEQQQQQQQAEQRQPQQAAAEDDDLVLLDGSEEVGEEGDELLLIEDDDEEAEAAGGAYSEVESEDEQQQQQRQSQQTVAGPPSVRQQQQQHQQQPGGSMLGKRPAAQAAAPAQQQQRPPGRGGGGSSGAWADENLTSSAPPPALLAAAGPGRAALQAAPGKSFIRNTAEARSIGLDRGRYISTGPDGKGGVATAYSSGAGAAPVRMAQRKLDAGSLAATASGSGGGRARSSSQQDVAAAAAVRRNNALPITSFFSRAPQN</sequence>
<dbReference type="GO" id="GO:0005829">
    <property type="term" value="C:cytosol"/>
    <property type="evidence" value="ECO:0007669"/>
    <property type="project" value="TreeGrafter"/>
</dbReference>
<evidence type="ECO:0000256" key="4">
    <source>
        <dbReference type="ARBA" id="ARBA00022786"/>
    </source>
</evidence>
<name>A0A2P6VJ06_9CHLO</name>
<dbReference type="GO" id="GO:0016567">
    <property type="term" value="P:protein ubiquitination"/>
    <property type="evidence" value="ECO:0007669"/>
    <property type="project" value="TreeGrafter"/>
</dbReference>
<dbReference type="InterPro" id="IPR013083">
    <property type="entry name" value="Znf_RING/FYVE/PHD"/>
</dbReference>
<dbReference type="STRING" id="554055.A0A2P6VJ06"/>
<accession>A0A2P6VJ06</accession>
<dbReference type="InterPro" id="IPR001841">
    <property type="entry name" value="Znf_RING"/>
</dbReference>
<evidence type="ECO:0000256" key="6">
    <source>
        <dbReference type="PROSITE-ProRule" id="PRU00175"/>
    </source>
</evidence>
<keyword evidence="7" id="KW-0175">Coiled coil</keyword>
<dbReference type="GO" id="GO:0008270">
    <property type="term" value="F:zinc ion binding"/>
    <property type="evidence" value="ECO:0007669"/>
    <property type="project" value="UniProtKB-KW"/>
</dbReference>
<dbReference type="OrthoDB" id="551905at2759"/>
<dbReference type="GO" id="GO:0006511">
    <property type="term" value="P:ubiquitin-dependent protein catabolic process"/>
    <property type="evidence" value="ECO:0007669"/>
    <property type="project" value="TreeGrafter"/>
</dbReference>
<evidence type="ECO:0000259" key="9">
    <source>
        <dbReference type="PROSITE" id="PS50089"/>
    </source>
</evidence>
<keyword evidence="1" id="KW-0808">Transferase</keyword>
<feature type="compositionally biased region" description="Low complexity" evidence="8">
    <location>
        <begin position="507"/>
        <end position="523"/>
    </location>
</feature>
<protein>
    <recommendedName>
        <fullName evidence="9">RING-type domain-containing protein</fullName>
    </recommendedName>
</protein>
<dbReference type="Gene3D" id="3.30.40.10">
    <property type="entry name" value="Zinc/RING finger domain, C3HC4 (zinc finger)"/>
    <property type="match status" value="1"/>
</dbReference>
<feature type="coiled-coil region" evidence="7">
    <location>
        <begin position="111"/>
        <end position="194"/>
    </location>
</feature>
<feature type="coiled-coil region" evidence="7">
    <location>
        <begin position="245"/>
        <end position="286"/>
    </location>
</feature>
<dbReference type="AlphaFoldDB" id="A0A2P6VJ06"/>
<dbReference type="GO" id="GO:0061630">
    <property type="term" value="F:ubiquitin protein ligase activity"/>
    <property type="evidence" value="ECO:0007669"/>
    <property type="project" value="TreeGrafter"/>
</dbReference>
<evidence type="ECO:0000256" key="1">
    <source>
        <dbReference type="ARBA" id="ARBA00022679"/>
    </source>
</evidence>
<dbReference type="EMBL" id="LHPF02000005">
    <property type="protein sequence ID" value="PSC74062.1"/>
    <property type="molecule type" value="Genomic_DNA"/>
</dbReference>
<feature type="domain" description="RING-type" evidence="9">
    <location>
        <begin position="6"/>
        <end position="48"/>
    </location>
</feature>
<feature type="region of interest" description="Disordered" evidence="8">
    <location>
        <begin position="74"/>
        <end position="102"/>
    </location>
</feature>
<keyword evidence="2" id="KW-0479">Metal-binding</keyword>
<keyword evidence="3 6" id="KW-0863">Zinc-finger</keyword>
<evidence type="ECO:0000313" key="11">
    <source>
        <dbReference type="Proteomes" id="UP000239649"/>
    </source>
</evidence>
<feature type="region of interest" description="Disordered" evidence="8">
    <location>
        <begin position="358"/>
        <end position="524"/>
    </location>
</feature>
<evidence type="ECO:0000313" key="10">
    <source>
        <dbReference type="EMBL" id="PSC74062.1"/>
    </source>
</evidence>
<feature type="compositionally biased region" description="Acidic residues" evidence="8">
    <location>
        <begin position="383"/>
        <end position="415"/>
    </location>
</feature>
<keyword evidence="11" id="KW-1185">Reference proteome</keyword>
<proteinExistence type="predicted"/>
<evidence type="ECO:0000256" key="5">
    <source>
        <dbReference type="ARBA" id="ARBA00022833"/>
    </source>
</evidence>
<evidence type="ECO:0000256" key="8">
    <source>
        <dbReference type="SAM" id="MobiDB-lite"/>
    </source>
</evidence>
<organism evidence="10 11">
    <name type="scientific">Micractinium conductrix</name>
    <dbReference type="NCBI Taxonomy" id="554055"/>
    <lineage>
        <taxon>Eukaryota</taxon>
        <taxon>Viridiplantae</taxon>
        <taxon>Chlorophyta</taxon>
        <taxon>core chlorophytes</taxon>
        <taxon>Trebouxiophyceae</taxon>
        <taxon>Chlorellales</taxon>
        <taxon>Chlorellaceae</taxon>
        <taxon>Chlorella clade</taxon>
        <taxon>Micractinium</taxon>
    </lineage>
</organism>
<dbReference type="PROSITE" id="PS50089">
    <property type="entry name" value="ZF_RING_2"/>
    <property type="match status" value="1"/>
</dbReference>
<evidence type="ECO:0000256" key="3">
    <source>
        <dbReference type="ARBA" id="ARBA00022771"/>
    </source>
</evidence>
<feature type="compositionally biased region" description="Low complexity" evidence="8">
    <location>
        <begin position="364"/>
        <end position="382"/>
    </location>
</feature>
<keyword evidence="5" id="KW-0862">Zinc</keyword>
<dbReference type="SMART" id="SM00184">
    <property type="entry name" value="RING"/>
    <property type="match status" value="1"/>
</dbReference>
<keyword evidence="4" id="KW-0833">Ubl conjugation pathway</keyword>
<feature type="compositionally biased region" description="Gly residues" evidence="8">
    <location>
        <begin position="83"/>
        <end position="102"/>
    </location>
</feature>
<dbReference type="PANTHER" id="PTHR15067">
    <property type="entry name" value="E3 UBIQUITIN-PROTEIN LIGASE RNF8"/>
    <property type="match status" value="1"/>
</dbReference>
<dbReference type="PANTHER" id="PTHR15067:SF4">
    <property type="entry name" value="E3 UBIQUITIN-PROTEIN LIGASE RNF8"/>
    <property type="match status" value="1"/>
</dbReference>
<comment type="caution">
    <text evidence="10">The sequence shown here is derived from an EMBL/GenBank/DDBJ whole genome shotgun (WGS) entry which is preliminary data.</text>
</comment>
<gene>
    <name evidence="10" type="ORF">C2E20_2857</name>
</gene>
<dbReference type="GO" id="GO:0000151">
    <property type="term" value="C:ubiquitin ligase complex"/>
    <property type="evidence" value="ECO:0007669"/>
    <property type="project" value="TreeGrafter"/>
</dbReference>
<dbReference type="CDD" id="cd16448">
    <property type="entry name" value="RING-H2"/>
    <property type="match status" value="1"/>
</dbReference>